<proteinExistence type="predicted"/>
<protein>
    <submittedName>
        <fullName evidence="1">Uncharacterized protein</fullName>
    </submittedName>
</protein>
<reference evidence="1 2" key="1">
    <citation type="submission" date="2017-06" db="EMBL/GenBank/DDBJ databases">
        <title>Whole Genome Sequences of Colwellia marinimaniae MTCD1.</title>
        <authorList>
            <person name="Kusumoto H."/>
            <person name="Inoue M."/>
            <person name="Tanikawa K."/>
            <person name="Maeji H."/>
            <person name="Cameron J.H."/>
            <person name="Bartlett D.H."/>
        </authorList>
    </citation>
    <scope>NUCLEOTIDE SEQUENCE [LARGE SCALE GENOMIC DNA]</scope>
    <source>
        <strain evidence="1 2">MTCD1</strain>
    </source>
</reference>
<evidence type="ECO:0000313" key="1">
    <source>
        <dbReference type="EMBL" id="GAW97615.1"/>
    </source>
</evidence>
<comment type="caution">
    <text evidence="1">The sequence shown here is derived from an EMBL/GenBank/DDBJ whole genome shotgun (WGS) entry which is preliminary data.</text>
</comment>
<sequence>MKISSLIENATESVKYAAPGVRLEVDGALIRVSEHLSEGMVTVCLDVCEQSIRMGFGAFEAVTKLNNFVVINNIPNLRFALIIVDGEGYSFSPTALYLESEQSTSLGFNAIKLTGQQVQEATTRLSPAAKAIALATCVNEEQREKIAATIPEIPNNPLEQEEIKLIDSSIKNNPLVKFDVTQKIAKGSF</sequence>
<accession>A0ABQ0MZ31</accession>
<keyword evidence="2" id="KW-1185">Reference proteome</keyword>
<organism evidence="1 2">
    <name type="scientific">Colwellia marinimaniae</name>
    <dbReference type="NCBI Taxonomy" id="1513592"/>
    <lineage>
        <taxon>Bacteria</taxon>
        <taxon>Pseudomonadati</taxon>
        <taxon>Pseudomonadota</taxon>
        <taxon>Gammaproteobacteria</taxon>
        <taxon>Alteromonadales</taxon>
        <taxon>Colwelliaceae</taxon>
        <taxon>Colwellia</taxon>
    </lineage>
</organism>
<evidence type="ECO:0000313" key="2">
    <source>
        <dbReference type="Proteomes" id="UP000197068"/>
    </source>
</evidence>
<dbReference type="RefSeq" id="WP_057180718.1">
    <property type="nucleotide sequence ID" value="NZ_BDQM01000039.1"/>
</dbReference>
<dbReference type="Proteomes" id="UP000197068">
    <property type="component" value="Unassembled WGS sequence"/>
</dbReference>
<name>A0ABQ0MZ31_9GAMM</name>
<gene>
    <name evidence="1" type="ORF">MTCD1_03253</name>
</gene>
<dbReference type="EMBL" id="BDQM01000039">
    <property type="protein sequence ID" value="GAW97615.1"/>
    <property type="molecule type" value="Genomic_DNA"/>
</dbReference>